<dbReference type="HOGENOM" id="CLU_2146263_0_0_1"/>
<feature type="region of interest" description="Disordered" evidence="1">
    <location>
        <begin position="1"/>
        <end position="27"/>
    </location>
</feature>
<dbReference type="EMBL" id="KN838772">
    <property type="protein sequence ID" value="KIJ94965.1"/>
    <property type="molecule type" value="Genomic_DNA"/>
</dbReference>
<sequence>MRTSIPSHLPFYHPAIQTKSPHESFTETIDRSSLHKFRWSPLPSKSRRRSPTQKSEWAEDTANTGILGLPCRIQTSARDARLMSGLRRSGSRISTIRLRVVLKAEVVKGYEP</sequence>
<dbReference type="AlphaFoldDB" id="A0A0C9WT10"/>
<organism evidence="2 3">
    <name type="scientific">Laccaria amethystina LaAM-08-1</name>
    <dbReference type="NCBI Taxonomy" id="1095629"/>
    <lineage>
        <taxon>Eukaryota</taxon>
        <taxon>Fungi</taxon>
        <taxon>Dikarya</taxon>
        <taxon>Basidiomycota</taxon>
        <taxon>Agaricomycotina</taxon>
        <taxon>Agaricomycetes</taxon>
        <taxon>Agaricomycetidae</taxon>
        <taxon>Agaricales</taxon>
        <taxon>Agaricineae</taxon>
        <taxon>Hydnangiaceae</taxon>
        <taxon>Laccaria</taxon>
    </lineage>
</organism>
<name>A0A0C9WT10_9AGAR</name>
<accession>A0A0C9WT10</accession>
<reference evidence="3" key="2">
    <citation type="submission" date="2015-01" db="EMBL/GenBank/DDBJ databases">
        <title>Evolutionary Origins and Diversification of the Mycorrhizal Mutualists.</title>
        <authorList>
            <consortium name="DOE Joint Genome Institute"/>
            <consortium name="Mycorrhizal Genomics Consortium"/>
            <person name="Kohler A."/>
            <person name="Kuo A."/>
            <person name="Nagy L.G."/>
            <person name="Floudas D."/>
            <person name="Copeland A."/>
            <person name="Barry K.W."/>
            <person name="Cichocki N."/>
            <person name="Veneault-Fourrey C."/>
            <person name="LaButti K."/>
            <person name="Lindquist E.A."/>
            <person name="Lipzen A."/>
            <person name="Lundell T."/>
            <person name="Morin E."/>
            <person name="Murat C."/>
            <person name="Riley R."/>
            <person name="Ohm R."/>
            <person name="Sun H."/>
            <person name="Tunlid A."/>
            <person name="Henrissat B."/>
            <person name="Grigoriev I.V."/>
            <person name="Hibbett D.S."/>
            <person name="Martin F."/>
        </authorList>
    </citation>
    <scope>NUCLEOTIDE SEQUENCE [LARGE SCALE GENOMIC DNA]</scope>
    <source>
        <strain evidence="3">LaAM-08-1</strain>
    </source>
</reference>
<reference evidence="2 3" key="1">
    <citation type="submission" date="2014-04" db="EMBL/GenBank/DDBJ databases">
        <authorList>
            <consortium name="DOE Joint Genome Institute"/>
            <person name="Kuo A."/>
            <person name="Kohler A."/>
            <person name="Nagy L.G."/>
            <person name="Floudas D."/>
            <person name="Copeland A."/>
            <person name="Barry K.W."/>
            <person name="Cichocki N."/>
            <person name="Veneault-Fourrey C."/>
            <person name="LaButti K."/>
            <person name="Lindquist E.A."/>
            <person name="Lipzen A."/>
            <person name="Lundell T."/>
            <person name="Morin E."/>
            <person name="Murat C."/>
            <person name="Sun H."/>
            <person name="Tunlid A."/>
            <person name="Henrissat B."/>
            <person name="Grigoriev I.V."/>
            <person name="Hibbett D.S."/>
            <person name="Martin F."/>
            <person name="Nordberg H.P."/>
            <person name="Cantor M.N."/>
            <person name="Hua S.X."/>
        </authorList>
    </citation>
    <scope>NUCLEOTIDE SEQUENCE [LARGE SCALE GENOMIC DNA]</scope>
    <source>
        <strain evidence="2 3">LaAM-08-1</strain>
    </source>
</reference>
<evidence type="ECO:0000313" key="3">
    <source>
        <dbReference type="Proteomes" id="UP000054477"/>
    </source>
</evidence>
<evidence type="ECO:0000256" key="1">
    <source>
        <dbReference type="SAM" id="MobiDB-lite"/>
    </source>
</evidence>
<gene>
    <name evidence="2" type="ORF">K443DRAFT_340696</name>
</gene>
<dbReference type="Proteomes" id="UP000054477">
    <property type="component" value="Unassembled WGS sequence"/>
</dbReference>
<evidence type="ECO:0000313" key="2">
    <source>
        <dbReference type="EMBL" id="KIJ94965.1"/>
    </source>
</evidence>
<keyword evidence="3" id="KW-1185">Reference proteome</keyword>
<feature type="region of interest" description="Disordered" evidence="1">
    <location>
        <begin position="40"/>
        <end position="61"/>
    </location>
</feature>
<protein>
    <submittedName>
        <fullName evidence="2">Uncharacterized protein</fullName>
    </submittedName>
</protein>
<proteinExistence type="predicted"/>